<feature type="transmembrane region" description="Helical" evidence="1">
    <location>
        <begin position="789"/>
        <end position="810"/>
    </location>
</feature>
<feature type="transmembrane region" description="Helical" evidence="1">
    <location>
        <begin position="31"/>
        <end position="53"/>
    </location>
</feature>
<comment type="caution">
    <text evidence="2">The sequence shown here is derived from an EMBL/GenBank/DDBJ whole genome shotgun (WGS) entry which is preliminary data.</text>
</comment>
<gene>
    <name evidence="2" type="ORF">As57867_001285</name>
</gene>
<name>A0A6A5A618_9STRA</name>
<dbReference type="OrthoDB" id="79231at2759"/>
<sequence>MLVAPAPPSRSRQVYVAPLAKSLSTLDHVQAIAGLVYIVVSLACGAWYVFLLFPNMSNDHYLAQYNVSGFEAFLIDLVNVKLQFQTPNATVVDLLAPDAVLPKSYAGLVVQPSFESTYARRVLYSELNTLPWAIQNIRNTSQAITRSIYANYCWVDFDRRWDITHSMGRSLRCQARYTDDAAKYLETLVRNIDWRAFLQVNAHTWPVVIGNALLETEAGSKWLADRPREAMRLSIPDEVVYLHSINVTRYVLQYQNDYYNGLAEVMELENTLGLRHLVPLKAISKVWGPWTTLIVYWNFRNDLHILDSFNVSLVRGSANFVGNNNYAISQGMDMSAMYGICDPNGHYEAQANLFYTQIGPFGSVDAIYVTLPPSLNALYDAFVTTLFEFVWSSPSAEANFEAMPSLVGSLLPPAFAGPSLTYFGGNLLCLNNPPTSNPQSQYLFDDACATTTLFQMTASSKAILFAMYLSAASDTAAICAIQTPMDANKCDQSLTRSQTVWTPWINSFPHATFRQLKASASSALPAVAFFQYAQNATSDWLFLRQPLLTSDNPNWSFYGWLAVFDWIEGKREVIQLEGNVDTVIVMSDVAPELNLVDSSSSNDESQGLQGNELMFYAVVYTSTVATVLGVTVLCYAAKSKLHVAWRHLLAFNRVAGSVWIGRPLLLMRGFTAMLLLSTTQNTLVRDHSLSKFQFTPRSVVDTMVLAGETTWVTYVVSDMMLVATGGAVARMAAPLASGVAWLIALLLSLQYPIHLTATLRRDCSVVEMEYTLHCHSGVVQTGSLARMQLLFVIQTTSVVFLSVGVGLICGRRMSPNRRTQLLLHGAADAFFDTSRHRDIILDDASCVMTGLVPWPGHPTVAFDVKLWVVVRNAPHFLCSPATSLNTTPTSATSQCAWTWRSTAAVGVGLAYVCLTATGSISYIAVSSVNFANDFNWATFNLTGHHVAMANWFNEQLVLGRTLPEFRFDEPRWSTMQYNFSTSTSQVQSAPWVAPRLQMESSLTSMAKAIQGLRQTEPCATPWIFTQYCWVDFGKRWPLANTNARQTRCMTFEAPNAAVYLESILRNTDWRMWSTCWGDAFHFAVELELSLSKAGQEWLTQVRANANTTADEVAYWTEAGLTHYTVQWQNFKTTGLINSYTIENALGVKYPMTLIHTNGSYRIGSQTSYKMYWGLANDWWAIGQNSTLVGGKSLIRTSAKYAFANTSMVSLMVQNVTLASPLAEAFQLVEFLVGPLGSIDMKAIPCPASVKQLVASGL</sequence>
<feature type="transmembrane region" description="Helical" evidence="1">
    <location>
        <begin position="613"/>
        <end position="637"/>
    </location>
</feature>
<evidence type="ECO:0000313" key="2">
    <source>
        <dbReference type="EMBL" id="KAF0719089.1"/>
    </source>
</evidence>
<dbReference type="AlphaFoldDB" id="A0A6A5A618"/>
<dbReference type="EMBL" id="VJMH01000094">
    <property type="protein sequence ID" value="KAF0719089.1"/>
    <property type="molecule type" value="Genomic_DNA"/>
</dbReference>
<feature type="non-terminal residue" evidence="2">
    <location>
        <position position="1257"/>
    </location>
</feature>
<reference evidence="2" key="1">
    <citation type="submission" date="2019-06" db="EMBL/GenBank/DDBJ databases">
        <title>Genomics analysis of Aphanomyces spp. identifies a new class of oomycete effector associated with host adaptation.</title>
        <authorList>
            <person name="Gaulin E."/>
        </authorList>
    </citation>
    <scope>NUCLEOTIDE SEQUENCE</scope>
    <source>
        <strain evidence="2">CBS 578.67</strain>
    </source>
</reference>
<keyword evidence="1" id="KW-0472">Membrane</keyword>
<organism evidence="2">
    <name type="scientific">Aphanomyces stellatus</name>
    <dbReference type="NCBI Taxonomy" id="120398"/>
    <lineage>
        <taxon>Eukaryota</taxon>
        <taxon>Sar</taxon>
        <taxon>Stramenopiles</taxon>
        <taxon>Oomycota</taxon>
        <taxon>Saprolegniomycetes</taxon>
        <taxon>Saprolegniales</taxon>
        <taxon>Verrucalvaceae</taxon>
        <taxon>Aphanomyces</taxon>
    </lineage>
</organism>
<proteinExistence type="predicted"/>
<evidence type="ECO:0000256" key="1">
    <source>
        <dbReference type="SAM" id="Phobius"/>
    </source>
</evidence>
<protein>
    <submittedName>
        <fullName evidence="2">Uncharacterized protein</fullName>
    </submittedName>
</protein>
<keyword evidence="1" id="KW-0812">Transmembrane</keyword>
<accession>A0A6A5A618</accession>
<keyword evidence="1" id="KW-1133">Transmembrane helix</keyword>
<feature type="transmembrane region" description="Helical" evidence="1">
    <location>
        <begin position="728"/>
        <end position="751"/>
    </location>
</feature>